<dbReference type="SUPFAM" id="SSF82784">
    <property type="entry name" value="OsmC-like"/>
    <property type="match status" value="1"/>
</dbReference>
<dbReference type="InterPro" id="IPR015946">
    <property type="entry name" value="KH_dom-like_a/b"/>
</dbReference>
<gene>
    <name evidence="1" type="ORF">BCR33DRAFT_715258</name>
</gene>
<reference evidence="1 2" key="1">
    <citation type="submission" date="2016-07" db="EMBL/GenBank/DDBJ databases">
        <title>Pervasive Adenine N6-methylation of Active Genes in Fungi.</title>
        <authorList>
            <consortium name="DOE Joint Genome Institute"/>
            <person name="Mondo S.J."/>
            <person name="Dannebaum R.O."/>
            <person name="Kuo R.C."/>
            <person name="Labutti K."/>
            <person name="Haridas S."/>
            <person name="Kuo A."/>
            <person name="Salamov A."/>
            <person name="Ahrendt S.R."/>
            <person name="Lipzen A."/>
            <person name="Sullivan W."/>
            <person name="Andreopoulos W.B."/>
            <person name="Clum A."/>
            <person name="Lindquist E."/>
            <person name="Daum C."/>
            <person name="Ramamoorthy G.K."/>
            <person name="Gryganskyi A."/>
            <person name="Culley D."/>
            <person name="Magnuson J.K."/>
            <person name="James T.Y."/>
            <person name="O'Malley M.A."/>
            <person name="Stajich J.E."/>
            <person name="Spatafora J.W."/>
            <person name="Visel A."/>
            <person name="Grigoriev I.V."/>
        </authorList>
    </citation>
    <scope>NUCLEOTIDE SEQUENCE [LARGE SCALE GENOMIC DNA]</scope>
    <source>
        <strain evidence="1 2">JEL800</strain>
    </source>
</reference>
<name>A0A1Y2CJ22_9FUNG</name>
<dbReference type="PANTHER" id="PTHR34352:SF1">
    <property type="entry name" value="PROTEIN YHFA"/>
    <property type="match status" value="1"/>
</dbReference>
<sequence>MLAAHFARRATVSAVHRPLSIGTHGVCRLYSTATGSVDPNMHPPSFDSSRATTSVTVQWSPNSRYQFTGADSASIITIRFSCVSPMNLLLLALGGCASVNIRMVLAKKRIPRKVGDGNEAIEGWESVHAEFRVVMKEGAETVGEDAVRKVVDASVNKYCGVHKTLGDGVPALTWGFTVNQGK</sequence>
<dbReference type="Gene3D" id="3.30.300.20">
    <property type="match status" value="1"/>
</dbReference>
<comment type="caution">
    <text evidence="1">The sequence shown here is derived from an EMBL/GenBank/DDBJ whole genome shotgun (WGS) entry which is preliminary data.</text>
</comment>
<protein>
    <recommendedName>
        <fullName evidence="3">OsmC-like protein</fullName>
    </recommendedName>
</protein>
<dbReference type="EMBL" id="MCGO01000015">
    <property type="protein sequence ID" value="ORY46834.1"/>
    <property type="molecule type" value="Genomic_DNA"/>
</dbReference>
<dbReference type="InterPro" id="IPR003718">
    <property type="entry name" value="OsmC/Ohr_fam"/>
</dbReference>
<keyword evidence="2" id="KW-1185">Reference proteome</keyword>
<evidence type="ECO:0000313" key="2">
    <source>
        <dbReference type="Proteomes" id="UP000193642"/>
    </source>
</evidence>
<evidence type="ECO:0000313" key="1">
    <source>
        <dbReference type="EMBL" id="ORY46834.1"/>
    </source>
</evidence>
<dbReference type="Pfam" id="PF02566">
    <property type="entry name" value="OsmC"/>
    <property type="match status" value="1"/>
</dbReference>
<accession>A0A1Y2CJ22</accession>
<organism evidence="1 2">
    <name type="scientific">Rhizoclosmatium globosum</name>
    <dbReference type="NCBI Taxonomy" id="329046"/>
    <lineage>
        <taxon>Eukaryota</taxon>
        <taxon>Fungi</taxon>
        <taxon>Fungi incertae sedis</taxon>
        <taxon>Chytridiomycota</taxon>
        <taxon>Chytridiomycota incertae sedis</taxon>
        <taxon>Chytridiomycetes</taxon>
        <taxon>Chytridiales</taxon>
        <taxon>Chytriomycetaceae</taxon>
        <taxon>Rhizoclosmatium</taxon>
    </lineage>
</organism>
<proteinExistence type="predicted"/>
<dbReference type="PANTHER" id="PTHR34352">
    <property type="entry name" value="PROTEIN YHFA"/>
    <property type="match status" value="1"/>
</dbReference>
<evidence type="ECO:0008006" key="3">
    <source>
        <dbReference type="Google" id="ProtNLM"/>
    </source>
</evidence>
<dbReference type="InterPro" id="IPR036102">
    <property type="entry name" value="OsmC/Ohrsf"/>
</dbReference>
<dbReference type="OrthoDB" id="2139909at2759"/>
<dbReference type="Proteomes" id="UP000193642">
    <property type="component" value="Unassembled WGS sequence"/>
</dbReference>
<dbReference type="AlphaFoldDB" id="A0A1Y2CJ22"/>